<dbReference type="InterPro" id="IPR003593">
    <property type="entry name" value="AAA+_ATPase"/>
</dbReference>
<name>A0A6A6Y5H4_9PEZI</name>
<evidence type="ECO:0000313" key="3">
    <source>
        <dbReference type="EMBL" id="KAF2803274.1"/>
    </source>
</evidence>
<gene>
    <name evidence="3 5" type="ORF">BDZ99DRAFT_453513</name>
</gene>
<dbReference type="GO" id="GO:0043531">
    <property type="term" value="F:ADP binding"/>
    <property type="evidence" value="ECO:0007669"/>
    <property type="project" value="InterPro"/>
</dbReference>
<dbReference type="GeneID" id="54459227"/>
<evidence type="ECO:0000313" key="5">
    <source>
        <dbReference type="RefSeq" id="XP_033570238.1"/>
    </source>
</evidence>
<dbReference type="Gene3D" id="3.40.50.300">
    <property type="entry name" value="P-loop containing nucleotide triphosphate hydrolases"/>
    <property type="match status" value="1"/>
</dbReference>
<dbReference type="AlphaFoldDB" id="A0A6A6Y5H4"/>
<protein>
    <submittedName>
        <fullName evidence="3 5">HET-domain-containing protein</fullName>
    </submittedName>
</protein>
<dbReference type="SUPFAM" id="SSF52540">
    <property type="entry name" value="P-loop containing nucleoside triphosphate hydrolases"/>
    <property type="match status" value="1"/>
</dbReference>
<dbReference type="SMART" id="SM00382">
    <property type="entry name" value="AAA"/>
    <property type="match status" value="1"/>
</dbReference>
<feature type="region of interest" description="Disordered" evidence="1">
    <location>
        <begin position="712"/>
        <end position="731"/>
    </location>
</feature>
<dbReference type="RefSeq" id="XP_033570238.1">
    <property type="nucleotide sequence ID" value="XM_033718334.1"/>
</dbReference>
<reference evidence="3 5" key="1">
    <citation type="journal article" date="2020" name="Stud. Mycol.">
        <title>101 Dothideomycetes genomes: a test case for predicting lifestyles and emergence of pathogens.</title>
        <authorList>
            <person name="Haridas S."/>
            <person name="Albert R."/>
            <person name="Binder M."/>
            <person name="Bloem J."/>
            <person name="Labutti K."/>
            <person name="Salamov A."/>
            <person name="Andreopoulos B."/>
            <person name="Baker S."/>
            <person name="Barry K."/>
            <person name="Bills G."/>
            <person name="Bluhm B."/>
            <person name="Cannon C."/>
            <person name="Castanera R."/>
            <person name="Culley D."/>
            <person name="Daum C."/>
            <person name="Ezra D."/>
            <person name="Gonzalez J."/>
            <person name="Henrissat B."/>
            <person name="Kuo A."/>
            <person name="Liang C."/>
            <person name="Lipzen A."/>
            <person name="Lutzoni F."/>
            <person name="Magnuson J."/>
            <person name="Mondo S."/>
            <person name="Nolan M."/>
            <person name="Ohm R."/>
            <person name="Pangilinan J."/>
            <person name="Park H.-J."/>
            <person name="Ramirez L."/>
            <person name="Alfaro M."/>
            <person name="Sun H."/>
            <person name="Tritt A."/>
            <person name="Yoshinaga Y."/>
            <person name="Zwiers L.-H."/>
            <person name="Turgeon B."/>
            <person name="Goodwin S."/>
            <person name="Spatafora J."/>
            <person name="Crous P."/>
            <person name="Grigoriev I."/>
        </authorList>
    </citation>
    <scope>NUCLEOTIDE SEQUENCE</scope>
    <source>
        <strain evidence="3 5">CBS 304.34</strain>
    </source>
</reference>
<dbReference type="OrthoDB" id="674604at2759"/>
<accession>A0A6A6Y5H4</accession>
<dbReference type="InterPro" id="IPR010730">
    <property type="entry name" value="HET"/>
</dbReference>
<dbReference type="PANTHER" id="PTHR10622:SF11">
    <property type="entry name" value="HET-DOMAIN-CONTAINING PROTEIN"/>
    <property type="match status" value="1"/>
</dbReference>
<proteinExistence type="predicted"/>
<evidence type="ECO:0000256" key="1">
    <source>
        <dbReference type="SAM" id="MobiDB-lite"/>
    </source>
</evidence>
<sequence>MRLLYFDGSGRLTSTNFSQETIPPYAILSHTWCDDEFLFEDLMNGTGHGKAGYKKIMFCGEQAAHDHLQYFWVDTCCIDKWKLRELSNAINSMFQWYENAARCYAFLSDVSTPMADAHLHEGTWDASFRKSRWFTRGWTLQELLAPALIEFFSSDRQRLGDKDSLKQQIHEITRIPVTVLRGDPLDEVSVPERMAWMAGRQTTQEEDMAYSLIGIFGVSMEFRYGEGMKRALERLQEEMEKGTVYTTNTTPFIVPFDQNTRFTGRESQLAELEGKLFVGASTTKVAITGPGGIGKTQLALELAYRIKKKLKNCSVFWISASDKESLYQSYAHIARRLNIPGLDDEKADVRKLVQLHLSSESAGQWLLVFDNADEAKAVGLMEFLPSSGQGAIIFTTTNRKTAAKLAPQSIVELPEMEQDTARRMLETYLVNPANEQEKADLLLKGLAYLPLAIVQAAAYVNINKITLPEYLSLLAEKMEGLVEPLHRESENVIAATWLISFEQIRRHDTLAADYLLFMACVDRNDVPLALLPAASPHEQGIHAVGTLDAYSFVTKRTAESALDLHRLVHVSTRNWLEKEGLLSQQSQVAITRLLEVFPDDNHGSRSKWRRLLPHAKFALLSGLTGQEDEAKTNLVWKCAMTLNSDGRWKEAEELFVQVMETSSRVRGDEHPDTLTSMANLAYTWKSQGRNREAISLMERCFELQRQILGPQHPSTETSLEALNEWQMENRD</sequence>
<reference evidence="5" key="3">
    <citation type="submission" date="2025-04" db="UniProtKB">
        <authorList>
            <consortium name="RefSeq"/>
        </authorList>
    </citation>
    <scope>IDENTIFICATION</scope>
    <source>
        <strain evidence="5">CBS 304.34</strain>
    </source>
</reference>
<dbReference type="InterPro" id="IPR027417">
    <property type="entry name" value="P-loop_NTPase"/>
</dbReference>
<dbReference type="EMBL" id="MU003718">
    <property type="protein sequence ID" value="KAF2803274.1"/>
    <property type="molecule type" value="Genomic_DNA"/>
</dbReference>
<feature type="domain" description="AAA+ ATPase" evidence="2">
    <location>
        <begin position="281"/>
        <end position="417"/>
    </location>
</feature>
<dbReference type="Proteomes" id="UP000504636">
    <property type="component" value="Unplaced"/>
</dbReference>
<evidence type="ECO:0000259" key="2">
    <source>
        <dbReference type="SMART" id="SM00382"/>
    </source>
</evidence>
<dbReference type="InterPro" id="IPR002182">
    <property type="entry name" value="NB-ARC"/>
</dbReference>
<evidence type="ECO:0000313" key="4">
    <source>
        <dbReference type="Proteomes" id="UP000504636"/>
    </source>
</evidence>
<dbReference type="Pfam" id="PF00931">
    <property type="entry name" value="NB-ARC"/>
    <property type="match status" value="1"/>
</dbReference>
<keyword evidence="4" id="KW-1185">Reference proteome</keyword>
<dbReference type="SUPFAM" id="SSF48452">
    <property type="entry name" value="TPR-like"/>
    <property type="match status" value="1"/>
</dbReference>
<organism evidence="3">
    <name type="scientific">Mytilinidion resinicola</name>
    <dbReference type="NCBI Taxonomy" id="574789"/>
    <lineage>
        <taxon>Eukaryota</taxon>
        <taxon>Fungi</taxon>
        <taxon>Dikarya</taxon>
        <taxon>Ascomycota</taxon>
        <taxon>Pezizomycotina</taxon>
        <taxon>Dothideomycetes</taxon>
        <taxon>Pleosporomycetidae</taxon>
        <taxon>Mytilinidiales</taxon>
        <taxon>Mytilinidiaceae</taxon>
        <taxon>Mytilinidion</taxon>
    </lineage>
</organism>
<reference evidence="5" key="2">
    <citation type="submission" date="2020-04" db="EMBL/GenBank/DDBJ databases">
        <authorList>
            <consortium name="NCBI Genome Project"/>
        </authorList>
    </citation>
    <scope>NUCLEOTIDE SEQUENCE</scope>
    <source>
        <strain evidence="5">CBS 304.34</strain>
    </source>
</reference>
<dbReference type="PANTHER" id="PTHR10622">
    <property type="entry name" value="HET DOMAIN-CONTAINING PROTEIN"/>
    <property type="match status" value="1"/>
</dbReference>
<dbReference type="Pfam" id="PF13424">
    <property type="entry name" value="TPR_12"/>
    <property type="match status" value="1"/>
</dbReference>
<dbReference type="Pfam" id="PF06985">
    <property type="entry name" value="HET"/>
    <property type="match status" value="1"/>
</dbReference>
<dbReference type="Gene3D" id="1.25.40.10">
    <property type="entry name" value="Tetratricopeptide repeat domain"/>
    <property type="match status" value="1"/>
</dbReference>
<dbReference type="InterPro" id="IPR011990">
    <property type="entry name" value="TPR-like_helical_dom_sf"/>
</dbReference>